<evidence type="ECO:0000259" key="2">
    <source>
        <dbReference type="Pfam" id="PF04909"/>
    </source>
</evidence>
<dbReference type="GO" id="GO:0016787">
    <property type="term" value="F:hydrolase activity"/>
    <property type="evidence" value="ECO:0007669"/>
    <property type="project" value="UniProtKB-KW"/>
</dbReference>
<accession>A0A2S8FDY0</accession>
<dbReference type="Proteomes" id="UP000238322">
    <property type="component" value="Unassembled WGS sequence"/>
</dbReference>
<reference evidence="3 4" key="1">
    <citation type="submission" date="2018-02" db="EMBL/GenBank/DDBJ databases">
        <title>Comparative genomes isolates from brazilian mangrove.</title>
        <authorList>
            <person name="Araujo J.E."/>
            <person name="Taketani R.G."/>
            <person name="Silva M.C.P."/>
            <person name="Loureco M.V."/>
            <person name="Andreote F.D."/>
        </authorList>
    </citation>
    <scope>NUCLEOTIDE SEQUENCE [LARGE SCALE GENOMIC DNA]</scope>
    <source>
        <strain evidence="3 4">Hex-1 MGV</strain>
    </source>
</reference>
<dbReference type="InterPro" id="IPR052350">
    <property type="entry name" value="Metallo-dep_Lactonases"/>
</dbReference>
<evidence type="ECO:0000313" key="4">
    <source>
        <dbReference type="Proteomes" id="UP000238322"/>
    </source>
</evidence>
<dbReference type="Pfam" id="PF04909">
    <property type="entry name" value="Amidohydro_2"/>
    <property type="match status" value="1"/>
</dbReference>
<dbReference type="InterPro" id="IPR032466">
    <property type="entry name" value="Metal_Hydrolase"/>
</dbReference>
<comment type="similarity">
    <text evidence="1">Belongs to the metallo-dependent hydrolases superfamily.</text>
</comment>
<feature type="domain" description="Amidohydrolase-related" evidence="2">
    <location>
        <begin position="59"/>
        <end position="348"/>
    </location>
</feature>
<dbReference type="PANTHER" id="PTHR43569:SF2">
    <property type="entry name" value="AMIDOHYDROLASE-RELATED DOMAIN-CONTAINING PROTEIN"/>
    <property type="match status" value="1"/>
</dbReference>
<gene>
    <name evidence="3" type="ORF">C5Y83_23270</name>
</gene>
<dbReference type="AlphaFoldDB" id="A0A2S8FDY0"/>
<comment type="caution">
    <text evidence="3">The sequence shown here is derived from an EMBL/GenBank/DDBJ whole genome shotgun (WGS) entry which is preliminary data.</text>
</comment>
<evidence type="ECO:0000313" key="3">
    <source>
        <dbReference type="EMBL" id="PQO30290.1"/>
    </source>
</evidence>
<proteinExistence type="inferred from homology"/>
<organism evidence="3 4">
    <name type="scientific">Blastopirellula marina</name>
    <dbReference type="NCBI Taxonomy" id="124"/>
    <lineage>
        <taxon>Bacteria</taxon>
        <taxon>Pseudomonadati</taxon>
        <taxon>Planctomycetota</taxon>
        <taxon>Planctomycetia</taxon>
        <taxon>Pirellulales</taxon>
        <taxon>Pirellulaceae</taxon>
        <taxon>Blastopirellula</taxon>
    </lineage>
</organism>
<name>A0A2S8FDY0_9BACT</name>
<sequence length="349" mass="39147">MIEEAFYHTPFEIACHFSQTTNFFLPQGPNCFRMRARKSPFASPTLLTSIMPTSSPAIIDTHQHLWDLAKLELPWLNGAGPPLAGKHWTEEYAKATEGLNIEASMYMEVDAAADQKQREADTILGLITSGKTTTRYAILSADPGKNGFRKFVDQFRENDAVKGFRQVLHGGSTPAGYCLQPKFIENCRYLGSLGKTFDLCIRPKELKDAARLAEACPQTRFVLDHCGNADPKAFFPSNDSRRGTPDHDADQWRQDMATLAEQENLFCKISGIVARVPDQWNPDDLRPIVQHCAEAFGESRIVFGSDWPVCKMGASLQDWVAALTQIITPWSADHQSRLWRENALAVYHI</sequence>
<dbReference type="PANTHER" id="PTHR43569">
    <property type="entry name" value="AMIDOHYDROLASE"/>
    <property type="match status" value="1"/>
</dbReference>
<protein>
    <submittedName>
        <fullName evidence="3">Amidohydrolase</fullName>
    </submittedName>
</protein>
<dbReference type="EMBL" id="PUHY01000014">
    <property type="protein sequence ID" value="PQO30290.1"/>
    <property type="molecule type" value="Genomic_DNA"/>
</dbReference>
<evidence type="ECO:0000256" key="1">
    <source>
        <dbReference type="ARBA" id="ARBA00038310"/>
    </source>
</evidence>
<dbReference type="InterPro" id="IPR006680">
    <property type="entry name" value="Amidohydro-rel"/>
</dbReference>
<dbReference type="SUPFAM" id="SSF51556">
    <property type="entry name" value="Metallo-dependent hydrolases"/>
    <property type="match status" value="1"/>
</dbReference>
<keyword evidence="3" id="KW-0378">Hydrolase</keyword>
<dbReference type="Gene3D" id="3.20.20.140">
    <property type="entry name" value="Metal-dependent hydrolases"/>
    <property type="match status" value="1"/>
</dbReference>